<evidence type="ECO:0000313" key="2">
    <source>
        <dbReference type="EMBL" id="GFH13079.1"/>
    </source>
</evidence>
<feature type="compositionally biased region" description="Low complexity" evidence="1">
    <location>
        <begin position="10"/>
        <end position="21"/>
    </location>
</feature>
<dbReference type="EMBL" id="BLLF01000572">
    <property type="protein sequence ID" value="GFH13079.1"/>
    <property type="molecule type" value="Genomic_DNA"/>
</dbReference>
<organism evidence="2 3">
    <name type="scientific">Haematococcus lacustris</name>
    <name type="common">Green alga</name>
    <name type="synonym">Haematococcus pluvialis</name>
    <dbReference type="NCBI Taxonomy" id="44745"/>
    <lineage>
        <taxon>Eukaryota</taxon>
        <taxon>Viridiplantae</taxon>
        <taxon>Chlorophyta</taxon>
        <taxon>core chlorophytes</taxon>
        <taxon>Chlorophyceae</taxon>
        <taxon>CS clade</taxon>
        <taxon>Chlamydomonadales</taxon>
        <taxon>Haematococcaceae</taxon>
        <taxon>Haematococcus</taxon>
    </lineage>
</organism>
<proteinExistence type="predicted"/>
<comment type="caution">
    <text evidence="2">The sequence shown here is derived from an EMBL/GenBank/DDBJ whole genome shotgun (WGS) entry which is preliminary data.</text>
</comment>
<feature type="region of interest" description="Disordered" evidence="1">
    <location>
        <begin position="422"/>
        <end position="456"/>
    </location>
</feature>
<keyword evidence="3" id="KW-1185">Reference proteome</keyword>
<accession>A0A699Z232</accession>
<dbReference type="Proteomes" id="UP000485058">
    <property type="component" value="Unassembled WGS sequence"/>
</dbReference>
<protein>
    <submittedName>
        <fullName evidence="2">Uncharacterized protein</fullName>
    </submittedName>
</protein>
<gene>
    <name evidence="2" type="ORF">HaLaN_08887</name>
</gene>
<dbReference type="AlphaFoldDB" id="A0A699Z232"/>
<feature type="region of interest" description="Disordered" evidence="1">
    <location>
        <begin position="1"/>
        <end position="25"/>
    </location>
</feature>
<evidence type="ECO:0000313" key="3">
    <source>
        <dbReference type="Proteomes" id="UP000485058"/>
    </source>
</evidence>
<reference evidence="2 3" key="1">
    <citation type="submission" date="2020-02" db="EMBL/GenBank/DDBJ databases">
        <title>Draft genome sequence of Haematococcus lacustris strain NIES-144.</title>
        <authorList>
            <person name="Morimoto D."/>
            <person name="Nakagawa S."/>
            <person name="Yoshida T."/>
            <person name="Sawayama S."/>
        </authorList>
    </citation>
    <scope>NUCLEOTIDE SEQUENCE [LARGE SCALE GENOMIC DNA]</scope>
    <source>
        <strain evidence="2 3">NIES-144</strain>
    </source>
</reference>
<evidence type="ECO:0000256" key="1">
    <source>
        <dbReference type="SAM" id="MobiDB-lite"/>
    </source>
</evidence>
<sequence length="510" mass="53627">MECLPFLPASRSGKPSRQSSSITDSPFVPAPSMNPLFQLAVPSHTQGMSQDAWNPTTSDFSAQCVLEPASAGWDGEILTQVPFVTCLLDLSGSSLLYCPGLPPPPPSQASPAESAFLLQILGGDVDALTEVLASTGKGMTWQGSLAGQAQAGTQSSTAAVPELVTPASTVSQLQLARPLEAEHPVLLQGADQCSSSLHKTSHPGPLAKDSMQQTRAEGAINGYKTLLAESATEAFMLTLSPSLSEHQPIQRGCSNLSTTPLADTCPVDMQAHEEGLGDAMEDTGTEAYNKARHSPVRRCITSVNVVKRRLPSRMRNQSKTAVMLERMLHAKSVTDQVSCAGLAPSIGASSGPSSLIEDSLAFQLPGLPEAMMDSEPGQTTQRWGLPDAGGGMVSPARSFSQRLPQVSPACQLESGDEAQRPVLQHTPSGLQPTALLPLSSSFTSSRGGHRVRRHSSLRSVTCLEEPELRQRLELVADAASGTMATGSLASRSGPPSHACLNLRLHQAPPA</sequence>
<name>A0A699Z232_HAELA</name>
<feature type="compositionally biased region" description="Basic residues" evidence="1">
    <location>
        <begin position="447"/>
        <end position="456"/>
    </location>
</feature>